<keyword evidence="1" id="KW-0732">Signal</keyword>
<reference evidence="2 3" key="1">
    <citation type="submission" date="2019-08" db="EMBL/GenBank/DDBJ databases">
        <title>In-depth cultivation of the pig gut microbiome towards novel bacterial diversity and tailored functional studies.</title>
        <authorList>
            <person name="Wylensek D."/>
            <person name="Hitch T.C.A."/>
            <person name="Clavel T."/>
        </authorList>
    </citation>
    <scope>NUCLEOTIDE SEQUENCE [LARGE SCALE GENOMIC DNA]</scope>
    <source>
        <strain evidence="2 3">RF-744-FAT-4</strain>
    </source>
</reference>
<feature type="chain" id="PRO_5031011204" description="YhgE/Pip domain-containing protein" evidence="1">
    <location>
        <begin position="37"/>
        <end position="695"/>
    </location>
</feature>
<accession>A0A7X2NEW7</accession>
<evidence type="ECO:0008006" key="4">
    <source>
        <dbReference type="Google" id="ProtNLM"/>
    </source>
</evidence>
<comment type="caution">
    <text evidence="2">The sequence shown here is derived from an EMBL/GenBank/DDBJ whole genome shotgun (WGS) entry which is preliminary data.</text>
</comment>
<dbReference type="Gene3D" id="1.10.287.950">
    <property type="entry name" value="Methyl-accepting chemotaxis protein"/>
    <property type="match status" value="1"/>
</dbReference>
<name>A0A7X2NEW7_9FIRM</name>
<evidence type="ECO:0000313" key="2">
    <source>
        <dbReference type="EMBL" id="MSS19245.1"/>
    </source>
</evidence>
<dbReference type="Proteomes" id="UP000461754">
    <property type="component" value="Unassembled WGS sequence"/>
</dbReference>
<dbReference type="RefSeq" id="WP_154575647.1">
    <property type="nucleotide sequence ID" value="NZ_VUMO01000002.1"/>
</dbReference>
<dbReference type="NCBIfam" id="TIGR03057">
    <property type="entry name" value="xxxLxxG_by_4"/>
    <property type="match status" value="3"/>
</dbReference>
<gene>
    <name evidence="2" type="ORF">FYJ52_02310</name>
</gene>
<dbReference type="EMBL" id="VUMO01000002">
    <property type="protein sequence ID" value="MSS19245.1"/>
    <property type="molecule type" value="Genomic_DNA"/>
</dbReference>
<evidence type="ECO:0000256" key="1">
    <source>
        <dbReference type="SAM" id="SignalP"/>
    </source>
</evidence>
<keyword evidence="3" id="KW-1185">Reference proteome</keyword>
<protein>
    <recommendedName>
        <fullName evidence="4">YhgE/Pip domain-containing protein</fullName>
    </recommendedName>
</protein>
<organism evidence="2 3">
    <name type="scientific">Pseudoramibacter porci</name>
    <dbReference type="NCBI Taxonomy" id="2606631"/>
    <lineage>
        <taxon>Bacteria</taxon>
        <taxon>Bacillati</taxon>
        <taxon>Bacillota</taxon>
        <taxon>Clostridia</taxon>
        <taxon>Eubacteriales</taxon>
        <taxon>Eubacteriaceae</taxon>
        <taxon>Pseudoramibacter</taxon>
    </lineage>
</organism>
<sequence length="695" mass="73483">MHTIKTMSKRAKLVVAAILAAAVALTAIAFNTTANAKSSSTVSTKSLTAKAKLASGAEAQTSKSGDAISKQETVYVKADATGTRTATYVSDWLQNAGNETTLTDVSNLSNIKNVKGHEKFTKNGNTLTWKTKGKDIYYRGETDKPLPVNVQINYELNGESIAPKDLAGKSGDVKITFTYNNESETNGITTPFTCATALDLPTSRFSNVKVTNGAVISDGNNNIVVGIGFPGLKQNLGLENVDQIKIPESFTVEATVKNFKMGETLTSVSTDVLNRAGLKDIKSFKDLDNAINQLENASGQLVAGSLAARNGSAQLQTGAASLNTGMGSLQSGLNAYTAGVASAADGSIDLNNGINQLYNQVPKLTNGISQLYQGSQELTNSFGTQEQPGAVLQGANNLVSGTNQVSLGVTAIKNNLTEFNNTLKSVDTTKIATLLKNYQNNLSDEGKAGVYLENYANSLDDTDSNKQNIKDIADKLKNNAVTGKTDLYNAQNTIAILNKLPDYQKQLQYLLTVDPNDPKSGQLIQLEKGAQQTAAGAVQLRGNSEKEKGLYQAAYGINKLNEGLKELDSKNGDLTKGSDDLAKGSKKLSEGLNTLNANSAALNSGAAQLASGSSQLYTGTVSLTDGLNTLYFGMNQFKKTGIDKIANVYNNNFKNLANKLNAIKKASADYNNFSGISSNMGGSVNFVIETGSVSK</sequence>
<dbReference type="AlphaFoldDB" id="A0A7X2NEW7"/>
<feature type="signal peptide" evidence="1">
    <location>
        <begin position="1"/>
        <end position="36"/>
    </location>
</feature>
<dbReference type="InterPro" id="IPR023908">
    <property type="entry name" value="xxxLxxG_rpt"/>
</dbReference>
<proteinExistence type="predicted"/>
<evidence type="ECO:0000313" key="3">
    <source>
        <dbReference type="Proteomes" id="UP000461754"/>
    </source>
</evidence>